<keyword evidence="1" id="KW-0812">Transmembrane</keyword>
<dbReference type="Pfam" id="PF06772">
    <property type="entry name" value="LtrA"/>
    <property type="match status" value="1"/>
</dbReference>
<organism evidence="2 3">
    <name type="scientific">Aspergillus thermomutatus</name>
    <name type="common">Neosartorya pseudofischeri</name>
    <dbReference type="NCBI Taxonomy" id="41047"/>
    <lineage>
        <taxon>Eukaryota</taxon>
        <taxon>Fungi</taxon>
        <taxon>Dikarya</taxon>
        <taxon>Ascomycota</taxon>
        <taxon>Pezizomycotina</taxon>
        <taxon>Eurotiomycetes</taxon>
        <taxon>Eurotiomycetidae</taxon>
        <taxon>Eurotiales</taxon>
        <taxon>Aspergillaceae</taxon>
        <taxon>Aspergillus</taxon>
        <taxon>Aspergillus subgen. Fumigati</taxon>
    </lineage>
</organism>
<comment type="caution">
    <text evidence="2">The sequence shown here is derived from an EMBL/GenBank/DDBJ whole genome shotgun (WGS) entry which is preliminary data.</text>
</comment>
<accession>A0A397HDQ9</accession>
<proteinExistence type="predicted"/>
<keyword evidence="1" id="KW-0472">Membrane</keyword>
<feature type="transmembrane region" description="Helical" evidence="1">
    <location>
        <begin position="210"/>
        <end position="234"/>
    </location>
</feature>
<feature type="transmembrane region" description="Helical" evidence="1">
    <location>
        <begin position="468"/>
        <end position="490"/>
    </location>
</feature>
<feature type="transmembrane region" description="Helical" evidence="1">
    <location>
        <begin position="281"/>
        <end position="301"/>
    </location>
</feature>
<feature type="transmembrane region" description="Helical" evidence="1">
    <location>
        <begin position="322"/>
        <end position="342"/>
    </location>
</feature>
<dbReference type="RefSeq" id="XP_026616300.1">
    <property type="nucleotide sequence ID" value="XM_026756761.1"/>
</dbReference>
<reference evidence="2" key="1">
    <citation type="submission" date="2018-08" db="EMBL/GenBank/DDBJ databases">
        <title>Draft genome sequence of azole-resistant Aspergillus thermomutatus (Neosartorya pseudofischeri) strain HMR AF 39, isolated from a human nasal aspirate.</title>
        <authorList>
            <person name="Parent-Michaud M."/>
            <person name="Dufresne P.J."/>
            <person name="Fournier E."/>
            <person name="Martineau C."/>
            <person name="Moreira S."/>
            <person name="Perkins V."/>
            <person name="De Repentigny L."/>
            <person name="Dufresne S.F."/>
        </authorList>
    </citation>
    <scope>NUCLEOTIDE SEQUENCE [LARGE SCALE GENOMIC DNA]</scope>
    <source>
        <strain evidence="2">HMR AF 39</strain>
    </source>
</reference>
<evidence type="ECO:0000313" key="2">
    <source>
        <dbReference type="EMBL" id="RHZ61127.1"/>
    </source>
</evidence>
<dbReference type="VEuPathDB" id="FungiDB:CDV56_103142"/>
<evidence type="ECO:0000256" key="1">
    <source>
        <dbReference type="SAM" id="Phobius"/>
    </source>
</evidence>
<dbReference type="InterPro" id="IPR010640">
    <property type="entry name" value="Low_temperature_requirement_A"/>
</dbReference>
<keyword evidence="3" id="KW-1185">Reference proteome</keyword>
<keyword evidence="1" id="KW-1133">Transmembrane helix</keyword>
<feature type="transmembrane region" description="Helical" evidence="1">
    <location>
        <begin position="246"/>
        <end position="269"/>
    </location>
</feature>
<dbReference type="STRING" id="41047.A0A397HDQ9"/>
<sequence>MTRPPFFSFFRQPLRKPKPIKEDVLQHRGLPLIATPIDEKDDDSPHFCRHSDATPIELFFDLFFVANLSSFTATHEINNVEGLGAYIGFLGVIWFTWLQITLFDIRFARDSVFERICKAAQLAAMVGFASAGTRFTTHIRVENVWAFQSLSLLLGGSRVLLAVQYTVNICLIHKRMRPAAKGLSIIVAALLASSSVYFGMYLAFQEHYGIHSYIWTVWFILFGFEMWTVMGVSYITPDIGFEDTHLVVRMGLLTLIIIGEGVIAVTRIANKTVHPGGWTKWSFVHILGVTTSVYFLWQAYFDVSPRGSLGRIAQQAWAQLHFPFHVALILLLEGSQILALTLDVTLKLTYLTETILFACEEPRPKAEVAIRLLRSTIADMEIDYGRGAMKEKAIISEILEELPTLPLCPSNVASDAYFATHDRIDDLVGNVTAALFSSMGITPSEGQDISQLNNSQLLMMYVEVLGFVYVYFFVVASIAMFLFTAFMLLAHRHRRKLRGFLCPTFCVGILLHDVSGHIIRIYGHTANRCPVNPSNVHSPALKLPMHALHPPSIPTKEDSSGELGDKKGNMASLKAMLRVLVGPDHSKTCLIFEKNSDSTDPDPARYLIENRAHLLRAKPSDQQSEPCSREIVSCDQSWTNHCTGITEGQSEAIVDTSNRTPMADEQTMKPDVCSWSDVLTSFESEGHGLSPSYYSCLANIQTQHRPRQPEGGITVPENREQHGDLKMEVPAQGSAFCDEETKSDNYPCGLVHPIPRPSLYMAADPFGSFSETNATSGTTSPSSSQESLPGLFRQGFRKAHRLSGHIGGAMLFQNQGSPGSSVATTDDPYTPIAGTCSGTTPLHWSSGEQMVPWEMQSQEFEPQAPSCVNVRCFSDLRHHGGQIEEIPLNAAVDVSHALPSLDCGQHYHQQPPFVLQPFTPREYNSTSAKERSAVDGEHCQLAFANNELTYPQHGYEIIQSVHATIASNRALMRQGRASTRSIPCHNETRNAFLIECKRRGLSYKDIKRLGGFEEAESTLRGRFRTLTKSKEQRVRKPQWKQEDIKLLCEAVNACSASATQASNAFAPSCRPRGVGLPPKVSWKKVAQYIWTHGGSYHFGNATCKKKWCEVHNVKM</sequence>
<dbReference type="AlphaFoldDB" id="A0A397HDQ9"/>
<dbReference type="PANTHER" id="PTHR42101:SF1">
    <property type="entry name" value="LOW TEMPERATURE REQUIREMENT A"/>
    <property type="match status" value="1"/>
</dbReference>
<dbReference type="PANTHER" id="PTHR42101">
    <property type="entry name" value="CHROMOSOME 16, WHOLE GENOME SHOTGUN SEQUENCE"/>
    <property type="match status" value="1"/>
</dbReference>
<gene>
    <name evidence="2" type="ORF">CDV56_103142</name>
</gene>
<protein>
    <recommendedName>
        <fullName evidence="4">Myb-like domain-containing protein</fullName>
    </recommendedName>
</protein>
<evidence type="ECO:0008006" key="4">
    <source>
        <dbReference type="Google" id="ProtNLM"/>
    </source>
</evidence>
<dbReference type="GeneID" id="38125116"/>
<dbReference type="OrthoDB" id="3439209at2759"/>
<dbReference type="EMBL" id="NKHU02000046">
    <property type="protein sequence ID" value="RHZ61127.1"/>
    <property type="molecule type" value="Genomic_DNA"/>
</dbReference>
<evidence type="ECO:0000313" key="3">
    <source>
        <dbReference type="Proteomes" id="UP000215305"/>
    </source>
</evidence>
<dbReference type="Proteomes" id="UP000215305">
    <property type="component" value="Unassembled WGS sequence"/>
</dbReference>
<name>A0A397HDQ9_ASPTH</name>
<feature type="transmembrane region" description="Helical" evidence="1">
    <location>
        <begin position="183"/>
        <end position="204"/>
    </location>
</feature>